<feature type="transmembrane region" description="Helical" evidence="1">
    <location>
        <begin position="173"/>
        <end position="192"/>
    </location>
</feature>
<evidence type="ECO:0008006" key="4">
    <source>
        <dbReference type="Google" id="ProtNLM"/>
    </source>
</evidence>
<keyword evidence="1" id="KW-0812">Transmembrane</keyword>
<dbReference type="EMBL" id="CP018171">
    <property type="protein sequence ID" value="APH72545.1"/>
    <property type="molecule type" value="Genomic_DNA"/>
</dbReference>
<organism evidence="2 3">
    <name type="scientific">Aquibium oceanicum</name>
    <dbReference type="NCBI Taxonomy" id="1670800"/>
    <lineage>
        <taxon>Bacteria</taxon>
        <taxon>Pseudomonadati</taxon>
        <taxon>Pseudomonadota</taxon>
        <taxon>Alphaproteobacteria</taxon>
        <taxon>Hyphomicrobiales</taxon>
        <taxon>Phyllobacteriaceae</taxon>
        <taxon>Aquibium</taxon>
    </lineage>
</organism>
<evidence type="ECO:0000313" key="2">
    <source>
        <dbReference type="EMBL" id="APH72545.1"/>
    </source>
</evidence>
<sequence length="478" mass="51596">MRLTRFHVRFVLLVIFLLVPATLGFDAAFAHASDRGYVMLLPTGYYLLGGAVAVALSFLVLFFIDPRSLDRLAQSRATIARMPRSGVPVSSSASFLVLAGLVAAGFWGSRDPLSNPLPLMVWTVLWVAIVLAQGLFGDLWRWINPWYGPWRLLVLAAGRGETGWLAYPEKLGRWPAFVGLACFAWFELVYPAPDDPARLAAIVAVYWAGTFVLMVLFGFDRWSRDGEFLTVFLRMISRIGILASEGLPGPKELRLNLPGARLAEQPSLPVAGTAFLLLALASVSFDGLMRTFSWLGMIGINPLEFPGRSAVMTANTLGLTATFCVLGAGFFLAVASGERLAGRKGSAVEAAGALVWSIMPIALAYHFSHYLTSLAVNGQYALAAISDPFSNGWNLFGTAGYHVSAGTVLGAESAWVIWNLQATAIIAGHVLAVVSAHVIAWRRHGSARLATISQMPLAVLMVAYTVFGLWLLSTPTGY</sequence>
<dbReference type="KEGG" id="meso:BSQ44_15170"/>
<keyword evidence="1" id="KW-0472">Membrane</keyword>
<feature type="transmembrane region" description="Helical" evidence="1">
    <location>
        <begin position="416"/>
        <end position="440"/>
    </location>
</feature>
<accession>A0A1L3ST94</accession>
<feature type="transmembrane region" description="Helical" evidence="1">
    <location>
        <begin position="268"/>
        <end position="289"/>
    </location>
</feature>
<dbReference type="STRING" id="1670800.BSQ44_15170"/>
<feature type="transmembrane region" description="Helical" evidence="1">
    <location>
        <begin position="119"/>
        <end position="136"/>
    </location>
</feature>
<keyword evidence="1" id="KW-1133">Transmembrane helix</keyword>
<reference evidence="3" key="1">
    <citation type="submission" date="2016-11" db="EMBL/GenBank/DDBJ databases">
        <title>Mesorhizobium oceanicum sp. nov., isolated from deep seawater in South China Sea.</title>
        <authorList>
            <person name="Fu G.-Y."/>
        </authorList>
    </citation>
    <scope>NUCLEOTIDE SEQUENCE [LARGE SCALE GENOMIC DNA]</scope>
    <source>
        <strain evidence="3">B7</strain>
    </source>
</reference>
<feature type="transmembrane region" description="Helical" evidence="1">
    <location>
        <begin position="46"/>
        <end position="64"/>
    </location>
</feature>
<feature type="transmembrane region" description="Helical" evidence="1">
    <location>
        <begin position="309"/>
        <end position="335"/>
    </location>
</feature>
<dbReference type="RefSeq" id="WP_072605622.1">
    <property type="nucleotide sequence ID" value="NZ_CP018171.1"/>
</dbReference>
<dbReference type="AlphaFoldDB" id="A0A1L3ST94"/>
<evidence type="ECO:0000256" key="1">
    <source>
        <dbReference type="SAM" id="Phobius"/>
    </source>
</evidence>
<dbReference type="Proteomes" id="UP000182840">
    <property type="component" value="Chromosome"/>
</dbReference>
<feature type="transmembrane region" description="Helical" evidence="1">
    <location>
        <begin position="347"/>
        <end position="367"/>
    </location>
</feature>
<keyword evidence="3" id="KW-1185">Reference proteome</keyword>
<proteinExistence type="predicted"/>
<feature type="transmembrane region" description="Helical" evidence="1">
    <location>
        <begin position="199"/>
        <end position="219"/>
    </location>
</feature>
<evidence type="ECO:0000313" key="3">
    <source>
        <dbReference type="Proteomes" id="UP000182840"/>
    </source>
</evidence>
<name>A0A1L3ST94_9HYPH</name>
<feature type="transmembrane region" description="Helical" evidence="1">
    <location>
        <begin position="85"/>
        <end position="107"/>
    </location>
</feature>
<gene>
    <name evidence="2" type="ORF">BSQ44_15170</name>
</gene>
<feature type="transmembrane region" description="Helical" evidence="1">
    <location>
        <begin position="452"/>
        <end position="472"/>
    </location>
</feature>
<protein>
    <recommendedName>
        <fullName evidence="4">Fenitrothion hydrolase</fullName>
    </recommendedName>
</protein>